<comment type="caution">
    <text evidence="2">The sequence shown here is derived from an EMBL/GenBank/DDBJ whole genome shotgun (WGS) entry which is preliminary data.</text>
</comment>
<proteinExistence type="predicted"/>
<dbReference type="PANTHER" id="PTHR37017">
    <property type="entry name" value="AB HYDROLASE-1 DOMAIN-CONTAINING PROTEIN-RELATED"/>
    <property type="match status" value="1"/>
</dbReference>
<feature type="domain" description="AB hydrolase-1" evidence="1">
    <location>
        <begin position="57"/>
        <end position="267"/>
    </location>
</feature>
<dbReference type="Gene3D" id="3.40.50.1820">
    <property type="entry name" value="alpha/beta hydrolase"/>
    <property type="match status" value="1"/>
</dbReference>
<accession>A0A229RS52</accession>
<gene>
    <name evidence="2" type="ORF">CFP75_19075</name>
</gene>
<dbReference type="GO" id="GO:0016787">
    <property type="term" value="F:hydrolase activity"/>
    <property type="evidence" value="ECO:0007669"/>
    <property type="project" value="UniProtKB-KW"/>
</dbReference>
<dbReference type="Pfam" id="PF12697">
    <property type="entry name" value="Abhydrolase_6"/>
    <property type="match status" value="1"/>
</dbReference>
<dbReference type="EMBL" id="NMQU01000051">
    <property type="protein sequence ID" value="OXM49492.1"/>
    <property type="molecule type" value="Genomic_DNA"/>
</dbReference>
<evidence type="ECO:0000259" key="1">
    <source>
        <dbReference type="Pfam" id="PF12697"/>
    </source>
</evidence>
<dbReference type="InterPro" id="IPR052897">
    <property type="entry name" value="Sec-Metab_Biosynth_Hydrolase"/>
</dbReference>
<keyword evidence="3" id="KW-1185">Reference proteome</keyword>
<name>A0A229RS52_AMYAL</name>
<dbReference type="PANTHER" id="PTHR37017:SF11">
    <property type="entry name" value="ESTERASE_LIPASE_THIOESTERASE DOMAIN-CONTAINING PROTEIN"/>
    <property type="match status" value="1"/>
</dbReference>
<protein>
    <submittedName>
        <fullName evidence="2">Alpha/beta hydrolase</fullName>
    </submittedName>
</protein>
<organism evidence="2 3">
    <name type="scientific">Amycolatopsis alba DSM 44262</name>
    <dbReference type="NCBI Taxonomy" id="1125972"/>
    <lineage>
        <taxon>Bacteria</taxon>
        <taxon>Bacillati</taxon>
        <taxon>Actinomycetota</taxon>
        <taxon>Actinomycetes</taxon>
        <taxon>Pseudonocardiales</taxon>
        <taxon>Pseudonocardiaceae</taxon>
        <taxon>Amycolatopsis</taxon>
    </lineage>
</organism>
<dbReference type="OrthoDB" id="9773549at2"/>
<dbReference type="SUPFAM" id="SSF53474">
    <property type="entry name" value="alpha/beta-Hydrolases"/>
    <property type="match status" value="1"/>
</dbReference>
<sequence length="278" mass="30232">MRTSPNVRSCRCASGKPWSIGARQPADSANLVGVVCEDADLDYWPAPEGNPPVTTYLLVPGAWHGGWWYDPVVPALEEAGHTVIALTPLGLDPDANPPQQVITLDDHVHQAIQALRAVPAEVDGKRDAVLVGHSYGGSIISGVADAECDRIRALVYLDALMPENGDSSWSMTNDEEHAWYVDGSARTGAFVDPLPFFDRRARPHPLATLMQASKLTGAWRRVPIKHYVEATAWPGESPLAAVTAKARADEQVTVHAWDTTHNFMHNASELVLKLIIDL</sequence>
<keyword evidence="2" id="KW-0378">Hydrolase</keyword>
<dbReference type="Proteomes" id="UP000215563">
    <property type="component" value="Unassembled WGS sequence"/>
</dbReference>
<reference evidence="2 3" key="1">
    <citation type="submission" date="2017-07" db="EMBL/GenBank/DDBJ databases">
        <title>Amycolatopsis alba DSM 44262 Genome sequencing and assembly.</title>
        <authorList>
            <person name="Kaur N."/>
            <person name="Mayilraj S."/>
        </authorList>
    </citation>
    <scope>NUCLEOTIDE SEQUENCE [LARGE SCALE GENOMIC DNA]</scope>
    <source>
        <strain evidence="2 3">DSM 44262</strain>
    </source>
</reference>
<dbReference type="AlphaFoldDB" id="A0A229RS52"/>
<evidence type="ECO:0000313" key="2">
    <source>
        <dbReference type="EMBL" id="OXM49492.1"/>
    </source>
</evidence>
<dbReference type="InterPro" id="IPR029058">
    <property type="entry name" value="AB_hydrolase_fold"/>
</dbReference>
<dbReference type="InterPro" id="IPR000073">
    <property type="entry name" value="AB_hydrolase_1"/>
</dbReference>
<evidence type="ECO:0000313" key="3">
    <source>
        <dbReference type="Proteomes" id="UP000215563"/>
    </source>
</evidence>